<feature type="domain" description="BppU N-terminal" evidence="1">
    <location>
        <begin position="7"/>
        <end position="155"/>
    </location>
</feature>
<accession>A0AAP7ICX1</accession>
<comment type="caution">
    <text evidence="2">The sequence shown here is derived from an EMBL/GenBank/DDBJ whole genome shotgun (WGS) entry which is preliminary data.</text>
</comment>
<gene>
    <name evidence="2" type="ORF">ASS94_06910</name>
</gene>
<evidence type="ECO:0000259" key="1">
    <source>
        <dbReference type="Pfam" id="PF10651"/>
    </source>
</evidence>
<sequence>MPLKKLANLTLETSAEYQPRSDLDIAFSSADRDTAIFRFRVTQNNKPLLIGEENIKTSIVLIHSNGSKITERLTIVDGLNGLLEVVLPNDLVKMPGKVTAQVYVTKQSDEIETQAVVAERIFSFTIQESLAWKFDGETKLSYIIEFDELEERLTERVLAIEKAIANGEDYVTQMKDALQEALTTIEAKVNSVESTVGDLKSSTIKEVTKLKGNATEDINTIANNAKSSVQDTASTAVNSINIKTTEATEHVDTKVTEFNQTVADNGFLSPEILDKKLRDLTWQKSKLIEDNGSLEPVPYIDLDNPEESLSKTCFVYVSAVTNQPTSAPANGYLFFYRRTAGYMKMEYRPYNSDRVFHRTKFDGSWFNWTEISNNQTDTGWIPFDTINGVKKDTTLLSAGAVKCSYRKVIVNGVETCSIRINVENFTNDIQIAQLPADFTSTMQTFYLRSSTNRVAVSGYITPDGVVKLNIPDSERSTWTSADYALGSAQWLN</sequence>
<dbReference type="EMBL" id="LNPX01000028">
    <property type="protein sequence ID" value="OEK56315.1"/>
    <property type="molecule type" value="Genomic_DNA"/>
</dbReference>
<reference evidence="3" key="1">
    <citation type="submission" date="2015-11" db="EMBL/GenBank/DDBJ databases">
        <title>Genomic diversity of Staphylococcus saprophyticus strains from urinary tract infections, animal surfaces, and fermented foods.</title>
        <authorList>
            <person name="Wolfe B.E."/>
        </authorList>
    </citation>
    <scope>NUCLEOTIDE SEQUENCE [LARGE SCALE GENOMIC DNA]</scope>
    <source>
        <strain evidence="3">738_7</strain>
    </source>
</reference>
<dbReference type="RefSeq" id="WP_069854504.1">
    <property type="nucleotide sequence ID" value="NZ_LNPX01000028.1"/>
</dbReference>
<proteinExistence type="predicted"/>
<organism evidence="2 3">
    <name type="scientific">Staphylococcus equorum</name>
    <dbReference type="NCBI Taxonomy" id="246432"/>
    <lineage>
        <taxon>Bacteria</taxon>
        <taxon>Bacillati</taxon>
        <taxon>Bacillota</taxon>
        <taxon>Bacilli</taxon>
        <taxon>Bacillales</taxon>
        <taxon>Staphylococcaceae</taxon>
        <taxon>Staphylococcus</taxon>
    </lineage>
</organism>
<dbReference type="Gene3D" id="2.60.40.3350">
    <property type="match status" value="1"/>
</dbReference>
<dbReference type="Proteomes" id="UP000095464">
    <property type="component" value="Unassembled WGS sequence"/>
</dbReference>
<name>A0AAP7ICX1_9STAP</name>
<dbReference type="InterPro" id="IPR018913">
    <property type="entry name" value="BppU_N"/>
</dbReference>
<protein>
    <recommendedName>
        <fullName evidence="1">BppU N-terminal domain-containing protein</fullName>
    </recommendedName>
</protein>
<dbReference type="CDD" id="cd19958">
    <property type="entry name" value="pyocin_knob"/>
    <property type="match status" value="1"/>
</dbReference>
<evidence type="ECO:0000313" key="2">
    <source>
        <dbReference type="EMBL" id="OEK56315.1"/>
    </source>
</evidence>
<dbReference type="Pfam" id="PF10651">
    <property type="entry name" value="BppU_N"/>
    <property type="match status" value="1"/>
</dbReference>
<dbReference type="AlphaFoldDB" id="A0AAP7ICX1"/>
<evidence type="ECO:0000313" key="3">
    <source>
        <dbReference type="Proteomes" id="UP000095464"/>
    </source>
</evidence>